<evidence type="ECO:0000313" key="3">
    <source>
        <dbReference type="Proteomes" id="UP001501337"/>
    </source>
</evidence>
<keyword evidence="1" id="KW-0732">Signal</keyword>
<gene>
    <name evidence="2" type="ORF">GCM10022278_26560</name>
</gene>
<feature type="chain" id="PRO_5045948322" description="Alpha/beta hydrolase" evidence="1">
    <location>
        <begin position="33"/>
        <end position="358"/>
    </location>
</feature>
<evidence type="ECO:0000256" key="1">
    <source>
        <dbReference type="SAM" id="SignalP"/>
    </source>
</evidence>
<comment type="caution">
    <text evidence="2">The sequence shown here is derived from an EMBL/GenBank/DDBJ whole genome shotgun (WGS) entry which is preliminary data.</text>
</comment>
<dbReference type="RefSeq" id="WP_344807133.1">
    <property type="nucleotide sequence ID" value="NZ_BAABBO010000011.1"/>
</dbReference>
<dbReference type="EMBL" id="BAABBO010000011">
    <property type="protein sequence ID" value="GAA3967486.1"/>
    <property type="molecule type" value="Genomic_DNA"/>
</dbReference>
<accession>A0ABP7PL35</accession>
<feature type="signal peptide" evidence="1">
    <location>
        <begin position="1"/>
        <end position="32"/>
    </location>
</feature>
<dbReference type="Proteomes" id="UP001501337">
    <property type="component" value="Unassembled WGS sequence"/>
</dbReference>
<organism evidence="2 3">
    <name type="scientific">Allohahella marinimesophila</name>
    <dbReference type="NCBI Taxonomy" id="1054972"/>
    <lineage>
        <taxon>Bacteria</taxon>
        <taxon>Pseudomonadati</taxon>
        <taxon>Pseudomonadota</taxon>
        <taxon>Gammaproteobacteria</taxon>
        <taxon>Oceanospirillales</taxon>
        <taxon>Hahellaceae</taxon>
        <taxon>Allohahella</taxon>
    </lineage>
</organism>
<sequence>MTQHLSRLVRIVVLCTLAISSTWGSMASAALAGKNVILVHGFQASDLSSNPNDAALQTQANNYWSSYWLNRAEEVLYWSSVDRVSGGIKDKIRSQVLAIARGTRCISGCVVVTHSTGDLVTRYMLRNVNNWLTSAGIDPNRFRILAVLDLAGAGGGTEIADLAVAIGNGSGFFNSLQRSAVELALGFRPDSNNLGVLYDLQPNTARNIATGNSAVPRLRFAGTGASYGGLTKPFIAGADDGVVPLHSACGASSKADYDSCSGSVSPNGVLQSVSAAPASLYFNNYVVLMGEQTNHGQAIDNSRSGNFTTVSNNRVLGGLNVDFDTFTQRKWWSFFRQVRWVRNGDSYSMSDNVFRTLN</sequence>
<proteinExistence type="predicted"/>
<evidence type="ECO:0008006" key="4">
    <source>
        <dbReference type="Google" id="ProtNLM"/>
    </source>
</evidence>
<name>A0ABP7PL35_9GAMM</name>
<keyword evidence="3" id="KW-1185">Reference proteome</keyword>
<protein>
    <recommendedName>
        <fullName evidence="4">Alpha/beta hydrolase</fullName>
    </recommendedName>
</protein>
<dbReference type="SUPFAM" id="SSF53474">
    <property type="entry name" value="alpha/beta-Hydrolases"/>
    <property type="match status" value="1"/>
</dbReference>
<dbReference type="Gene3D" id="3.40.50.1820">
    <property type="entry name" value="alpha/beta hydrolase"/>
    <property type="match status" value="1"/>
</dbReference>
<reference evidence="3" key="1">
    <citation type="journal article" date="2019" name="Int. J. Syst. Evol. Microbiol.">
        <title>The Global Catalogue of Microorganisms (GCM) 10K type strain sequencing project: providing services to taxonomists for standard genome sequencing and annotation.</title>
        <authorList>
            <consortium name="The Broad Institute Genomics Platform"/>
            <consortium name="The Broad Institute Genome Sequencing Center for Infectious Disease"/>
            <person name="Wu L."/>
            <person name="Ma J."/>
        </authorList>
    </citation>
    <scope>NUCLEOTIDE SEQUENCE [LARGE SCALE GENOMIC DNA]</scope>
    <source>
        <strain evidence="3">JCM 17555</strain>
    </source>
</reference>
<evidence type="ECO:0000313" key="2">
    <source>
        <dbReference type="EMBL" id="GAA3967486.1"/>
    </source>
</evidence>
<dbReference type="InterPro" id="IPR029058">
    <property type="entry name" value="AB_hydrolase_fold"/>
</dbReference>